<accession>B2A2D2</accession>
<evidence type="ECO:0000313" key="11">
    <source>
        <dbReference type="EMBL" id="ACB86238.1"/>
    </source>
</evidence>
<feature type="binding site" evidence="8">
    <location>
        <position position="94"/>
    </location>
    <ligand>
        <name>Fe cation</name>
        <dbReference type="ChEBI" id="CHEBI:24875"/>
        <label>1</label>
    </ligand>
</feature>
<dbReference type="GO" id="GO:0005829">
    <property type="term" value="C:cytosol"/>
    <property type="evidence" value="ECO:0007669"/>
    <property type="project" value="TreeGrafter"/>
</dbReference>
<feature type="binding site" evidence="8">
    <location>
        <position position="53"/>
    </location>
    <ligand>
        <name>Fe cation</name>
        <dbReference type="ChEBI" id="CHEBI:24875"/>
        <label>1</label>
    </ligand>
</feature>
<dbReference type="STRING" id="457570.Nther_2683"/>
<evidence type="ECO:0000259" key="10">
    <source>
        <dbReference type="PROSITE" id="PS50905"/>
    </source>
</evidence>
<dbReference type="RefSeq" id="WP_012449075.1">
    <property type="nucleotide sequence ID" value="NC_010718.1"/>
</dbReference>
<sequence length="168" mass="19777">MIPENVLQKLNEQIKHEFFSAQYYLAMAAYCKEQDLDGFANFFIVQAEEERYHAMKFFNFIDELGETPIITGFEDPKRDFKSLEEVFELSLEHEQHVTHLINSIMEIAQQEKHYPTVSFLNWFIDEQVEEETTMDNLLSKVKRIGESGPGIIMLDKELAERSFTPEEE</sequence>
<dbReference type="KEGG" id="nth:Nther_2683"/>
<evidence type="ECO:0000313" key="12">
    <source>
        <dbReference type="Proteomes" id="UP000001683"/>
    </source>
</evidence>
<comment type="catalytic activity">
    <reaction evidence="7 9">
        <text>4 Fe(2+) + O2 + 6 H2O = 4 iron(III) oxide-hydroxide + 12 H(+)</text>
        <dbReference type="Rhea" id="RHEA:11972"/>
        <dbReference type="ChEBI" id="CHEBI:15377"/>
        <dbReference type="ChEBI" id="CHEBI:15378"/>
        <dbReference type="ChEBI" id="CHEBI:15379"/>
        <dbReference type="ChEBI" id="CHEBI:29033"/>
        <dbReference type="ChEBI" id="CHEBI:78619"/>
        <dbReference type="EC" id="1.16.3.2"/>
    </reaction>
</comment>
<proteinExistence type="inferred from homology"/>
<feature type="domain" description="Ferritin-like diiron" evidence="10">
    <location>
        <begin position="1"/>
        <end position="145"/>
    </location>
</feature>
<dbReference type="FunFam" id="1.20.1260.10:FF:000001">
    <property type="entry name" value="Non-heme ferritin"/>
    <property type="match status" value="1"/>
</dbReference>
<dbReference type="EMBL" id="CP001034">
    <property type="protein sequence ID" value="ACB86238.1"/>
    <property type="molecule type" value="Genomic_DNA"/>
</dbReference>
<evidence type="ECO:0000256" key="4">
    <source>
        <dbReference type="ARBA" id="ARBA00022723"/>
    </source>
</evidence>
<organism evidence="11 12">
    <name type="scientific">Natranaerobius thermophilus (strain ATCC BAA-1301 / DSM 18059 / JW/NM-WN-LF)</name>
    <dbReference type="NCBI Taxonomy" id="457570"/>
    <lineage>
        <taxon>Bacteria</taxon>
        <taxon>Bacillati</taxon>
        <taxon>Bacillota</taxon>
        <taxon>Clostridia</taxon>
        <taxon>Natranaerobiales</taxon>
        <taxon>Natranaerobiaceae</taxon>
        <taxon>Natranaerobius</taxon>
    </lineage>
</organism>
<dbReference type="AlphaFoldDB" id="B2A2D2"/>
<comment type="similarity">
    <text evidence="2 9">Belongs to the ferritin family. Prokaryotic subfamily.</text>
</comment>
<feature type="binding site" evidence="8">
    <location>
        <position position="50"/>
    </location>
    <ligand>
        <name>Fe cation</name>
        <dbReference type="ChEBI" id="CHEBI:24875"/>
        <label>1</label>
    </ligand>
</feature>
<dbReference type="GO" id="GO:0042802">
    <property type="term" value="F:identical protein binding"/>
    <property type="evidence" value="ECO:0007669"/>
    <property type="project" value="UniProtKB-ARBA"/>
</dbReference>
<dbReference type="eggNOG" id="COG1528">
    <property type="taxonomic scope" value="Bacteria"/>
</dbReference>
<dbReference type="EC" id="1.16.3.2" evidence="9"/>
<reference evidence="11 12" key="2">
    <citation type="journal article" date="2011" name="J. Bacteriol.">
        <title>Complete genome sequence of the anaerobic, halophilic alkalithermophile Natranaerobius thermophilus JW/NM-WN-LF.</title>
        <authorList>
            <person name="Zhao B."/>
            <person name="Mesbah N.M."/>
            <person name="Dalin E."/>
            <person name="Goodwin L."/>
            <person name="Nolan M."/>
            <person name="Pitluck S."/>
            <person name="Chertkov O."/>
            <person name="Brettin T.S."/>
            <person name="Han J."/>
            <person name="Larimer F.W."/>
            <person name="Land M.L."/>
            <person name="Hauser L."/>
            <person name="Kyrpides N."/>
            <person name="Wiegel J."/>
        </authorList>
    </citation>
    <scope>NUCLEOTIDE SEQUENCE [LARGE SCALE GENOMIC DNA]</scope>
    <source>
        <strain evidence="12">ATCC BAA-1301 / DSM 18059 / JW/NM-WN-LF</strain>
    </source>
</reference>
<keyword evidence="5" id="KW-0560">Oxidoreductase</keyword>
<dbReference type="PANTHER" id="PTHR11431:SF127">
    <property type="entry name" value="BACTERIAL NON-HEME FERRITIN"/>
    <property type="match status" value="1"/>
</dbReference>
<dbReference type="PROSITE" id="PS50905">
    <property type="entry name" value="FERRITIN_LIKE"/>
    <property type="match status" value="1"/>
</dbReference>
<comment type="subcellular location">
    <subcellularLocation>
        <location evidence="9">Cytoplasm</location>
    </subcellularLocation>
</comment>
<evidence type="ECO:0000256" key="3">
    <source>
        <dbReference type="ARBA" id="ARBA00022434"/>
    </source>
</evidence>
<keyword evidence="3 9" id="KW-0409">Iron storage</keyword>
<comment type="function">
    <text evidence="1 9">Iron-storage protein.</text>
</comment>
<dbReference type="SUPFAM" id="SSF47240">
    <property type="entry name" value="Ferritin-like"/>
    <property type="match status" value="1"/>
</dbReference>
<dbReference type="GO" id="GO:0006879">
    <property type="term" value="P:intracellular iron ion homeostasis"/>
    <property type="evidence" value="ECO:0007669"/>
    <property type="project" value="UniProtKB-KW"/>
</dbReference>
<gene>
    <name evidence="11" type="ordered locus">Nther_2683</name>
</gene>
<dbReference type="Gene3D" id="1.20.1260.10">
    <property type="match status" value="1"/>
</dbReference>
<dbReference type="GO" id="GO:0008199">
    <property type="term" value="F:ferric iron binding"/>
    <property type="evidence" value="ECO:0007669"/>
    <property type="project" value="InterPro"/>
</dbReference>
<dbReference type="HOGENOM" id="CLU_065681_1_2_9"/>
<dbReference type="InterPro" id="IPR041719">
    <property type="entry name" value="Ferritin_prok"/>
</dbReference>
<evidence type="ECO:0000256" key="8">
    <source>
        <dbReference type="PIRSR" id="PIRSR601519-1"/>
    </source>
</evidence>
<dbReference type="InterPro" id="IPR012347">
    <property type="entry name" value="Ferritin-like"/>
</dbReference>
<protein>
    <recommendedName>
        <fullName evidence="9">Ferritin</fullName>
        <ecNumber evidence="9">1.16.3.2</ecNumber>
    </recommendedName>
</protein>
<dbReference type="InterPro" id="IPR009078">
    <property type="entry name" value="Ferritin-like_SF"/>
</dbReference>
<evidence type="ECO:0000256" key="7">
    <source>
        <dbReference type="ARBA" id="ARBA00048035"/>
    </source>
</evidence>
<feature type="binding site" evidence="8">
    <location>
        <position position="127"/>
    </location>
    <ligand>
        <name>Fe cation</name>
        <dbReference type="ChEBI" id="CHEBI:24875"/>
        <label>1</label>
    </ligand>
</feature>
<dbReference type="GO" id="GO:0006826">
    <property type="term" value="P:iron ion transport"/>
    <property type="evidence" value="ECO:0007669"/>
    <property type="project" value="InterPro"/>
</dbReference>
<keyword evidence="4 8" id="KW-0479">Metal-binding</keyword>
<dbReference type="OrthoDB" id="9801481at2"/>
<evidence type="ECO:0000256" key="6">
    <source>
        <dbReference type="ARBA" id="ARBA00023004"/>
    </source>
</evidence>
<reference evidence="11 12" key="1">
    <citation type="submission" date="2008-04" db="EMBL/GenBank/DDBJ databases">
        <title>Complete sequence of chromosome of Natranaerobius thermophilus JW/NM-WN-LF.</title>
        <authorList>
            <consortium name="US DOE Joint Genome Institute"/>
            <person name="Copeland A."/>
            <person name="Lucas S."/>
            <person name="Lapidus A."/>
            <person name="Glavina del Rio T."/>
            <person name="Dalin E."/>
            <person name="Tice H."/>
            <person name="Bruce D."/>
            <person name="Goodwin L."/>
            <person name="Pitluck S."/>
            <person name="Chertkov O."/>
            <person name="Brettin T."/>
            <person name="Detter J.C."/>
            <person name="Han C."/>
            <person name="Kuske C.R."/>
            <person name="Schmutz J."/>
            <person name="Larimer F."/>
            <person name="Land M."/>
            <person name="Hauser L."/>
            <person name="Kyrpides N."/>
            <person name="Lykidis A."/>
            <person name="Mesbah N.M."/>
            <person name="Wiegel J."/>
        </authorList>
    </citation>
    <scope>NUCLEOTIDE SEQUENCE [LARGE SCALE GENOMIC DNA]</scope>
    <source>
        <strain evidence="12">ATCC BAA-1301 / DSM 18059 / JW/NM-WN-LF</strain>
    </source>
</reference>
<dbReference type="InterPro" id="IPR008331">
    <property type="entry name" value="Ferritin_DPS_dom"/>
</dbReference>
<dbReference type="Pfam" id="PF00210">
    <property type="entry name" value="Ferritin"/>
    <property type="match status" value="1"/>
</dbReference>
<keyword evidence="9" id="KW-0963">Cytoplasm</keyword>
<dbReference type="CDD" id="cd01055">
    <property type="entry name" value="Nonheme_Ferritin"/>
    <property type="match status" value="1"/>
</dbReference>
<dbReference type="GO" id="GO:0004322">
    <property type="term" value="F:ferroxidase activity"/>
    <property type="evidence" value="ECO:0007669"/>
    <property type="project" value="TreeGrafter"/>
</dbReference>
<evidence type="ECO:0000256" key="5">
    <source>
        <dbReference type="ARBA" id="ARBA00023002"/>
    </source>
</evidence>
<evidence type="ECO:0000256" key="2">
    <source>
        <dbReference type="ARBA" id="ARBA00006950"/>
    </source>
</evidence>
<dbReference type="InParanoid" id="B2A2D2"/>
<name>B2A2D2_NATTJ</name>
<dbReference type="Proteomes" id="UP000001683">
    <property type="component" value="Chromosome"/>
</dbReference>
<evidence type="ECO:0000256" key="1">
    <source>
        <dbReference type="ARBA" id="ARBA00002485"/>
    </source>
</evidence>
<keyword evidence="12" id="KW-1185">Reference proteome</keyword>
<dbReference type="PANTHER" id="PTHR11431">
    <property type="entry name" value="FERRITIN"/>
    <property type="match status" value="1"/>
</dbReference>
<dbReference type="InterPro" id="IPR001519">
    <property type="entry name" value="Ferritin"/>
</dbReference>
<dbReference type="InterPro" id="IPR009040">
    <property type="entry name" value="Ferritin-like_diiron"/>
</dbReference>
<evidence type="ECO:0000256" key="9">
    <source>
        <dbReference type="RuleBase" id="RU361145"/>
    </source>
</evidence>
<feature type="binding site" evidence="8">
    <location>
        <position position="17"/>
    </location>
    <ligand>
        <name>Fe cation</name>
        <dbReference type="ChEBI" id="CHEBI:24875"/>
        <label>1</label>
    </ligand>
</feature>
<keyword evidence="6 8" id="KW-0408">Iron</keyword>
<dbReference type="GO" id="GO:0008198">
    <property type="term" value="F:ferrous iron binding"/>
    <property type="evidence" value="ECO:0007669"/>
    <property type="project" value="TreeGrafter"/>
</dbReference>